<dbReference type="AlphaFoldDB" id="A0A4Q0VQZ7"/>
<dbReference type="GO" id="GO:0032259">
    <property type="term" value="P:methylation"/>
    <property type="evidence" value="ECO:0007669"/>
    <property type="project" value="UniProtKB-KW"/>
</dbReference>
<dbReference type="Pfam" id="PF02384">
    <property type="entry name" value="N6_Mtase"/>
    <property type="match status" value="1"/>
</dbReference>
<dbReference type="Proteomes" id="UP000290649">
    <property type="component" value="Unassembled WGS sequence"/>
</dbReference>
<evidence type="ECO:0000259" key="2">
    <source>
        <dbReference type="Pfam" id="PF21106"/>
    </source>
</evidence>
<dbReference type="Pfam" id="PF21106">
    <property type="entry name" value="YtxK_like"/>
    <property type="match status" value="1"/>
</dbReference>
<dbReference type="InterPro" id="IPR029063">
    <property type="entry name" value="SAM-dependent_MTases_sf"/>
</dbReference>
<dbReference type="InterPro" id="IPR016843">
    <property type="entry name" value="S-AdoMet-dep_Ade-MeTrfase_prd"/>
</dbReference>
<dbReference type="EMBL" id="QOUX01000046">
    <property type="protein sequence ID" value="RXI98551.1"/>
    <property type="molecule type" value="Genomic_DNA"/>
</dbReference>
<keyword evidence="4" id="KW-1185">Reference proteome</keyword>
<evidence type="ECO:0000313" key="3">
    <source>
        <dbReference type="EMBL" id="RXI98551.1"/>
    </source>
</evidence>
<organism evidence="3 4">
    <name type="scientific">Anaerobacillus alkaliphilus</name>
    <dbReference type="NCBI Taxonomy" id="1548597"/>
    <lineage>
        <taxon>Bacteria</taxon>
        <taxon>Bacillati</taxon>
        <taxon>Bacillota</taxon>
        <taxon>Bacilli</taxon>
        <taxon>Bacillales</taxon>
        <taxon>Bacillaceae</taxon>
        <taxon>Anaerobacillus</taxon>
    </lineage>
</organism>
<accession>A0A4Q0VQZ7</accession>
<dbReference type="InterPro" id="IPR003356">
    <property type="entry name" value="DNA_methylase_A-5"/>
</dbReference>
<evidence type="ECO:0000259" key="1">
    <source>
        <dbReference type="Pfam" id="PF02384"/>
    </source>
</evidence>
<dbReference type="SUPFAM" id="SSF53335">
    <property type="entry name" value="S-adenosyl-L-methionine-dependent methyltransferases"/>
    <property type="match status" value="1"/>
</dbReference>
<gene>
    <name evidence="3" type="ORF">DS745_19730</name>
</gene>
<feature type="domain" description="YtxK-like N-terminal helical" evidence="2">
    <location>
        <begin position="15"/>
        <end position="93"/>
    </location>
</feature>
<dbReference type="InterPro" id="IPR048375">
    <property type="entry name" value="YtxK-like_N"/>
</dbReference>
<protein>
    <submittedName>
        <fullName evidence="3">Class I SAM-dependent methyltransferase</fullName>
    </submittedName>
</protein>
<sequence>MRRESKTVVEKLDFENFFKGIDQSAEALQNETEFTYLEALIHTGELLFKGETNLHLSELALKKFKNSLSNIDLNKISKEQIRKAFQLAILKGMKEATQSNHAMTPDAVALFISYLINKLTEEMEHFRILDPAVGSGNLLTAILNQSTKSISSYGIEPDETLLQLAYVSANLQQHNVELFHQDALMDIMVDPVDIVVADLPIGHYPNKENSNRYKLKAKEGLSFTHHLMIEQSINYTKEGGFLLFLIPNFLFESEQAQQLHTYIKESTYIYSLLQLPKSMFKDEKHAKSIFILRKKADGIKAPSQALLAELPSFSNKTALSEMIKSMNNWLDAYIK</sequence>
<keyword evidence="3" id="KW-0489">Methyltransferase</keyword>
<dbReference type="PANTHER" id="PTHR41313">
    <property type="entry name" value="ADENINE-SPECIFIC METHYLTRANSFERASE"/>
    <property type="match status" value="1"/>
</dbReference>
<dbReference type="PIRSF" id="PIRSF026567">
    <property type="entry name" value="Adenine_mtase_bact_prd"/>
    <property type="match status" value="1"/>
</dbReference>
<dbReference type="OrthoDB" id="9788159at2"/>
<dbReference type="Gene3D" id="3.40.50.150">
    <property type="entry name" value="Vaccinia Virus protein VP39"/>
    <property type="match status" value="1"/>
</dbReference>
<reference evidence="3 4" key="1">
    <citation type="journal article" date="2019" name="Int. J. Syst. Evol. Microbiol.">
        <title>Anaerobacillus alkaliphilus sp. nov., a novel alkaliphilic and moderately halophilic bacterium.</title>
        <authorList>
            <person name="Borsodi A.K."/>
            <person name="Aszalos J.M."/>
            <person name="Bihari P."/>
            <person name="Nagy I."/>
            <person name="Schumann P."/>
            <person name="Sproer C."/>
            <person name="Kovacs A.L."/>
            <person name="Boka K."/>
            <person name="Dobosy P."/>
            <person name="Ovari M."/>
            <person name="Szili-Kovacs T."/>
            <person name="Toth E."/>
        </authorList>
    </citation>
    <scope>NUCLEOTIDE SEQUENCE [LARGE SCALE GENOMIC DNA]</scope>
    <source>
        <strain evidence="3 4">B16-10</strain>
    </source>
</reference>
<evidence type="ECO:0000313" key="4">
    <source>
        <dbReference type="Proteomes" id="UP000290649"/>
    </source>
</evidence>
<dbReference type="InterPro" id="IPR052933">
    <property type="entry name" value="DNA_Protect_Modify"/>
</dbReference>
<keyword evidence="3" id="KW-0808">Transferase</keyword>
<dbReference type="PRINTS" id="PR00507">
    <property type="entry name" value="N12N6MTFRASE"/>
</dbReference>
<feature type="domain" description="DNA methylase adenine-specific" evidence="1">
    <location>
        <begin position="101"/>
        <end position="297"/>
    </location>
</feature>
<dbReference type="GO" id="GO:0008170">
    <property type="term" value="F:N-methyltransferase activity"/>
    <property type="evidence" value="ECO:0007669"/>
    <property type="project" value="InterPro"/>
</dbReference>
<proteinExistence type="predicted"/>
<dbReference type="CDD" id="cd02440">
    <property type="entry name" value="AdoMet_MTases"/>
    <property type="match status" value="1"/>
</dbReference>
<name>A0A4Q0VQZ7_9BACI</name>
<dbReference type="GO" id="GO:0003677">
    <property type="term" value="F:DNA binding"/>
    <property type="evidence" value="ECO:0007669"/>
    <property type="project" value="InterPro"/>
</dbReference>
<dbReference type="Gene3D" id="1.10.150.470">
    <property type="match status" value="1"/>
</dbReference>
<comment type="caution">
    <text evidence="3">The sequence shown here is derived from an EMBL/GenBank/DDBJ whole genome shotgun (WGS) entry which is preliminary data.</text>
</comment>
<dbReference type="PANTHER" id="PTHR41313:SF1">
    <property type="entry name" value="DNA METHYLASE ADENINE-SPECIFIC DOMAIN-CONTAINING PROTEIN"/>
    <property type="match status" value="1"/>
</dbReference>